<comment type="caution">
    <text evidence="2">The sequence shown here is derived from an EMBL/GenBank/DDBJ whole genome shotgun (WGS) entry which is preliminary data.</text>
</comment>
<dbReference type="InterPro" id="IPR029063">
    <property type="entry name" value="SAM-dependent_MTases_sf"/>
</dbReference>
<evidence type="ECO:0000313" key="3">
    <source>
        <dbReference type="Proteomes" id="UP000553209"/>
    </source>
</evidence>
<dbReference type="Proteomes" id="UP000553209">
    <property type="component" value="Unassembled WGS sequence"/>
</dbReference>
<keyword evidence="2" id="KW-0489">Methyltransferase</keyword>
<dbReference type="EMBL" id="JAAXPG010000002">
    <property type="protein sequence ID" value="NKY96651.1"/>
    <property type="molecule type" value="Genomic_DNA"/>
</dbReference>
<evidence type="ECO:0000259" key="1">
    <source>
        <dbReference type="Pfam" id="PF08241"/>
    </source>
</evidence>
<name>A0A7X6M8Q8_9ACTN</name>
<keyword evidence="3" id="KW-1185">Reference proteome</keyword>
<gene>
    <name evidence="2" type="ORF">HGB44_03035</name>
</gene>
<evidence type="ECO:0000313" key="2">
    <source>
        <dbReference type="EMBL" id="NKY96651.1"/>
    </source>
</evidence>
<dbReference type="GO" id="GO:0032259">
    <property type="term" value="P:methylation"/>
    <property type="evidence" value="ECO:0007669"/>
    <property type="project" value="UniProtKB-KW"/>
</dbReference>
<dbReference type="InterPro" id="IPR013216">
    <property type="entry name" value="Methyltransf_11"/>
</dbReference>
<accession>A0A7X6M8Q8</accession>
<organism evidence="2 3">
    <name type="scientific">Nocardiopsis alborubida</name>
    <dbReference type="NCBI Taxonomy" id="146802"/>
    <lineage>
        <taxon>Bacteria</taxon>
        <taxon>Bacillati</taxon>
        <taxon>Actinomycetota</taxon>
        <taxon>Actinomycetes</taxon>
        <taxon>Streptosporangiales</taxon>
        <taxon>Nocardiopsidaceae</taxon>
        <taxon>Nocardiopsis</taxon>
    </lineage>
</organism>
<dbReference type="AlphaFoldDB" id="A0A7X6M8Q8"/>
<proteinExistence type="predicted"/>
<protein>
    <submittedName>
        <fullName evidence="2">Class I SAM-dependent methyltransferase</fullName>
    </submittedName>
</protein>
<dbReference type="SUPFAM" id="SSF53335">
    <property type="entry name" value="S-adenosyl-L-methionine-dependent methyltransferases"/>
    <property type="match status" value="1"/>
</dbReference>
<sequence length="236" mass="26675">MPEQPPTTHAWISAPNPRLYSLTNLNRYGRLIVDKSHRLAWKLDNAELLDLYLRHVSDRHLEIGPADMHFLSRTPAPAMEHQWRVDVLDINEAPLNMARERLAGRARVGTHQHDVLATPWPLSDQSVGSLACGNVLHCVPGKSFAAKATAIDEMSRVLNDTGVAWGYTLLGAQDPALSPNLLARYLMYRYNRADNVFHNIGDRLTDLSRELDLRFTEVRLWVMGCAAVWAVRGPRR</sequence>
<feature type="domain" description="Methyltransferase type 11" evidence="1">
    <location>
        <begin position="80"/>
        <end position="163"/>
    </location>
</feature>
<reference evidence="2 3" key="1">
    <citation type="submission" date="2020-04" db="EMBL/GenBank/DDBJ databases">
        <title>MicrobeNet Type strains.</title>
        <authorList>
            <person name="Nicholson A.C."/>
        </authorList>
    </citation>
    <scope>NUCLEOTIDE SEQUENCE [LARGE SCALE GENOMIC DNA]</scope>
    <source>
        <strain evidence="2 3">ATCC 23612</strain>
    </source>
</reference>
<dbReference type="Pfam" id="PF08241">
    <property type="entry name" value="Methyltransf_11"/>
    <property type="match status" value="1"/>
</dbReference>
<dbReference type="RefSeq" id="WP_061080776.1">
    <property type="nucleotide sequence ID" value="NZ_JAAXPG010000002.1"/>
</dbReference>
<dbReference type="GO" id="GO:0008757">
    <property type="term" value="F:S-adenosylmethionine-dependent methyltransferase activity"/>
    <property type="evidence" value="ECO:0007669"/>
    <property type="project" value="InterPro"/>
</dbReference>
<dbReference type="Gene3D" id="3.40.50.150">
    <property type="entry name" value="Vaccinia Virus protein VP39"/>
    <property type="match status" value="1"/>
</dbReference>
<keyword evidence="2" id="KW-0808">Transferase</keyword>